<dbReference type="EMBL" id="CARXXK010000001">
    <property type="protein sequence ID" value="CAI6346940.1"/>
    <property type="molecule type" value="Genomic_DNA"/>
</dbReference>
<dbReference type="Gene3D" id="2.40.70.10">
    <property type="entry name" value="Acid Proteases"/>
    <property type="match status" value="1"/>
</dbReference>
<name>A0AAV0VTN9_9HEMI</name>
<organism evidence="3 4">
    <name type="scientific">Macrosiphum euphorbiae</name>
    <name type="common">potato aphid</name>
    <dbReference type="NCBI Taxonomy" id="13131"/>
    <lineage>
        <taxon>Eukaryota</taxon>
        <taxon>Metazoa</taxon>
        <taxon>Ecdysozoa</taxon>
        <taxon>Arthropoda</taxon>
        <taxon>Hexapoda</taxon>
        <taxon>Insecta</taxon>
        <taxon>Pterygota</taxon>
        <taxon>Neoptera</taxon>
        <taxon>Paraneoptera</taxon>
        <taxon>Hemiptera</taxon>
        <taxon>Sternorrhyncha</taxon>
        <taxon>Aphidomorpha</taxon>
        <taxon>Aphidoidea</taxon>
        <taxon>Aphididae</taxon>
        <taxon>Macrosiphini</taxon>
        <taxon>Macrosiphum</taxon>
    </lineage>
</organism>
<dbReference type="GO" id="GO:0071897">
    <property type="term" value="P:DNA biosynthetic process"/>
    <property type="evidence" value="ECO:0007669"/>
    <property type="project" value="UniProtKB-ARBA"/>
</dbReference>
<reference evidence="3 4" key="1">
    <citation type="submission" date="2023-01" db="EMBL/GenBank/DDBJ databases">
        <authorList>
            <person name="Whitehead M."/>
        </authorList>
    </citation>
    <scope>NUCLEOTIDE SEQUENCE [LARGE SCALE GENOMIC DNA]</scope>
</reference>
<dbReference type="Pfam" id="PF03564">
    <property type="entry name" value="DUF1759"/>
    <property type="match status" value="1"/>
</dbReference>
<dbReference type="Pfam" id="PF18701">
    <property type="entry name" value="DUF5641"/>
    <property type="match status" value="1"/>
</dbReference>
<dbReference type="InterPro" id="IPR021109">
    <property type="entry name" value="Peptidase_aspartic_dom_sf"/>
</dbReference>
<dbReference type="Pfam" id="PF05380">
    <property type="entry name" value="Peptidase_A17"/>
    <property type="match status" value="1"/>
</dbReference>
<sequence>MAADERNLTIRRGQLKGTVTRFLTYLQSEELDPNQVSLRREKIEEVWHEFDQIQTALELTENLNESTAYRKEFEDLYFKAIVEANKIVSLGMVKETTSERGSMAIASERSTGRNSMAPQVKLAALKVPVFNGDYLEWASFYDTFTALVHTHPDLLPVSKFFHLREALSGEALNSIRSLETTANNYEKAWSILCARYNNKKVRIQAHVRAIFDLDALQSDSAIKLRYFFDALSGHMRALEALEQEPESWGPLLMHLISTKLDKKTLQEWEAGSPKNRIAEVSEIMQFLENRFKILEAIESAKNVHSSTRGAISNGSTGQGKSNKYNNQFSSLMISAGLKCYVCQLPHTIYKCPTLIALPIKERINKVTELKLCKICLRQHENKKCFAKYCFKCSKPHNTLLHLAQIKNAEQGSKNSTENAEESTSAASSSISAHTLVQNDEQVLLSTAVVHIHNASGENVECRILLDSGSQCNLITENMVQNIRLKRYQVQHTVMGIGGITQPVTRAVNVSITSRYNSFNLILTCLVVQKITHCMPNNEVENCVAPNDINLADPLFRRPQKIDLLLGNKHFFEIICAGQIKQHVAGPIFQETRFGWVVAGPVLRKSCKDTKNVSSVTHTTACVENDAHFENLVSKFWRIEKLETDPPLTLEEKMCRSHFDKTVQRDKTGRFIIRLPFKNTNNASALGKSYQIARRRWAATENRLRNNIPLREAYTQFMHEYEALGHMERVIEKEDEENKKSCYLPHHAVINENSTTTKVRVVFDASCKTESGNSLNDLLLKGPVLQDELLYILARFRTYNYVLSADITKMYRQIKVANEDCNYQRILWRADPKMPIQVYRLTTLTYGTVPAAFIATACLEKLAETGNDYLRARESIKSDFYMDDYLSGALTKEEAIRLKHEVLSILGQAGFELRKWSSNDPSIINSNMSVGDKGAGNDVRVFDCAITKILGLFWEPSDDVLRYKVSEYVENTEIINKRKILSEIATIFDPLGLVGPVVVVAKLFMQNLWQLRVNWDEQLPKDVSDEWLQYKKCLPRLNKLVIPRMIISKHKIINIQIHGFADASTKAYGACLYLRSTDEVGTHTVRLICAKSKVAPLKTISLPRLELCAALLLARMQHRVIPKLRLEIERKYFWSDSTITLAWISSPSTRWKTFVAHRVGEIQDLSCTSEWSHISTHDNPADLISRGCDASQIAAMELWWYGPKWLCLNKEDWPAKNEVLHHQLNGKNIPEKQNVIEFSGITTDTFSIFDKYSSLNKIIRITAYCVRFYNKIKEPKISECGVLTTTDLHNANLRLLIKVQKDHFEKELNELNSENGQVSSKSKLFRLRPFLDEEGLIRVGGRLKNALSLGIFQKHPILLPKESAYTNLLFQREHEQLLHGGPQAMLASIRLQYWPLNARNIARKTVYRCVKCFRMKPTVVQPIMGNLPRERVEIQSRAFQICGVDFAGPIMVKQSLRRNAPATKGVEACLNSRPLTALSSDPSDLLYITPAHFLIGDSLMSIPERDETNTQVNRLDRWRRVQQFSQILWKRWSREYLHQLQERSRWASEKGPKVDIGSVVLISEDNLPPLRWKIGRVREVTRGSDNIIRTAVVKTVDGELTRAVRKLCPLPFEGNDG</sequence>
<keyword evidence="4" id="KW-1185">Reference proteome</keyword>
<evidence type="ECO:0000313" key="3">
    <source>
        <dbReference type="EMBL" id="CAI6346940.1"/>
    </source>
</evidence>
<evidence type="ECO:0000313" key="4">
    <source>
        <dbReference type="Proteomes" id="UP001160148"/>
    </source>
</evidence>
<protein>
    <recommendedName>
        <fullName evidence="5">Endonuclease</fullName>
    </recommendedName>
</protein>
<feature type="domain" description="Integrase zinc-binding" evidence="1">
    <location>
        <begin position="1364"/>
        <end position="1416"/>
    </location>
</feature>
<dbReference type="InterPro" id="IPR041588">
    <property type="entry name" value="Integrase_H2C2"/>
</dbReference>
<dbReference type="Proteomes" id="UP001160148">
    <property type="component" value="Unassembled WGS sequence"/>
</dbReference>
<dbReference type="InterPro" id="IPR040676">
    <property type="entry name" value="DUF5641"/>
</dbReference>
<dbReference type="InterPro" id="IPR008042">
    <property type="entry name" value="Retrotrans_Pao"/>
</dbReference>
<proteinExistence type="predicted"/>
<gene>
    <name evidence="3" type="ORF">MEUPH1_LOCUS3787</name>
</gene>
<comment type="caution">
    <text evidence="3">The sequence shown here is derived from an EMBL/GenBank/DDBJ whole genome shotgun (WGS) entry which is preliminary data.</text>
</comment>
<dbReference type="Pfam" id="PF17921">
    <property type="entry name" value="Integrase_H2C2"/>
    <property type="match status" value="1"/>
</dbReference>
<evidence type="ECO:0000259" key="1">
    <source>
        <dbReference type="Pfam" id="PF17921"/>
    </source>
</evidence>
<accession>A0AAV0VTN9</accession>
<dbReference type="SUPFAM" id="SSF56672">
    <property type="entry name" value="DNA/RNA polymerases"/>
    <property type="match status" value="1"/>
</dbReference>
<dbReference type="PANTHER" id="PTHR47331">
    <property type="entry name" value="PHD-TYPE DOMAIN-CONTAINING PROTEIN"/>
    <property type="match status" value="1"/>
</dbReference>
<dbReference type="InterPro" id="IPR005312">
    <property type="entry name" value="DUF1759"/>
</dbReference>
<evidence type="ECO:0008006" key="5">
    <source>
        <dbReference type="Google" id="ProtNLM"/>
    </source>
</evidence>
<evidence type="ECO:0000259" key="2">
    <source>
        <dbReference type="Pfam" id="PF18701"/>
    </source>
</evidence>
<feature type="domain" description="DUF5641" evidence="2">
    <location>
        <begin position="1516"/>
        <end position="1609"/>
    </location>
</feature>
<dbReference type="CDD" id="cd01644">
    <property type="entry name" value="RT_pepA17"/>
    <property type="match status" value="1"/>
</dbReference>
<dbReference type="InterPro" id="IPR043502">
    <property type="entry name" value="DNA/RNA_pol_sf"/>
</dbReference>
<dbReference type="PANTHER" id="PTHR47331:SF1">
    <property type="entry name" value="GAG-LIKE PROTEIN"/>
    <property type="match status" value="1"/>
</dbReference>